<gene>
    <name evidence="1" type="ORF">BAZ10_13440</name>
</gene>
<dbReference type="AlphaFoldDB" id="A0A1T3MV14"/>
<proteinExistence type="predicted"/>
<dbReference type="RefSeq" id="WP_078770763.1">
    <property type="nucleotide sequence ID" value="NZ_CBCSBR010000020.1"/>
</dbReference>
<protein>
    <submittedName>
        <fullName evidence="1">TIGR02757 family protein</fullName>
    </submittedName>
</protein>
<reference evidence="1 2" key="1">
    <citation type="submission" date="2016-06" db="EMBL/GenBank/DDBJ databases">
        <title>Revisiting the taxonomy of the Elizabethkingia Genus based on Whole-Genome Sequencing, Optical Mapping, and MALDI-TOF.</title>
        <authorList>
            <person name="Nicholson A.C."/>
        </authorList>
    </citation>
    <scope>NUCLEOTIDE SEQUENCE [LARGE SCALE GENOMIC DNA]</scope>
    <source>
        <strain evidence="1 2">G4070</strain>
    </source>
</reference>
<name>A0A1T3MV14_9FLAO</name>
<comment type="caution">
    <text evidence="1">The sequence shown here is derived from an EMBL/GenBank/DDBJ whole genome shotgun (WGS) entry which is preliminary data.</text>
</comment>
<accession>A0A1T3MV14</accession>
<dbReference type="Pfam" id="PF09674">
    <property type="entry name" value="DUF2400"/>
    <property type="match status" value="1"/>
</dbReference>
<keyword evidence="2" id="KW-1185">Reference proteome</keyword>
<evidence type="ECO:0000313" key="1">
    <source>
        <dbReference type="EMBL" id="OPC68181.1"/>
    </source>
</evidence>
<evidence type="ECO:0000313" key="2">
    <source>
        <dbReference type="Proteomes" id="UP000190813"/>
    </source>
</evidence>
<dbReference type="NCBIfam" id="TIGR02757">
    <property type="entry name" value="TIGR02757 family protein"/>
    <property type="match status" value="1"/>
</dbReference>
<dbReference type="Proteomes" id="UP000190813">
    <property type="component" value="Unassembled WGS sequence"/>
</dbReference>
<dbReference type="EMBL" id="MAHX01000005">
    <property type="protein sequence ID" value="OPC68181.1"/>
    <property type="molecule type" value="Genomic_DNA"/>
</dbReference>
<dbReference type="InterPro" id="IPR014127">
    <property type="entry name" value="CHP02757"/>
</dbReference>
<organism evidence="1 2">
    <name type="scientific">Elizabethkingia occulta</name>
    <dbReference type="NCBI Taxonomy" id="1867263"/>
    <lineage>
        <taxon>Bacteria</taxon>
        <taxon>Pseudomonadati</taxon>
        <taxon>Bacteroidota</taxon>
        <taxon>Flavobacteriia</taxon>
        <taxon>Flavobacteriales</taxon>
        <taxon>Weeksellaceae</taxon>
        <taxon>Elizabethkingia</taxon>
    </lineage>
</organism>
<sequence>MTEKEIFAFLDEKADAFNHPEYINSDPLQIPHRYSVKQDIEISGFFAATLAWGNRKSIITNATKIMDFMGNSPYDFVMNAKESDFKSIEDKAVHRTFNGEDLKQFVFNLQRLYQEQESLAYFFQPKDDEQNFYHALERFRTSFLNENNHRCYKHVSSTYKNSAAKRLIMYLRWMVRKDKRGVDLGIWSELDQGKLSCPLDVHSGNIARQLGILSRKQNDWKAVEELDIKLRAYNSGDPALYDFALFGLGVTKELE</sequence>